<evidence type="ECO:0000256" key="1">
    <source>
        <dbReference type="SAM" id="MobiDB-lite"/>
    </source>
</evidence>
<comment type="caution">
    <text evidence="2">The sequence shown here is derived from an EMBL/GenBank/DDBJ whole genome shotgun (WGS) entry which is preliminary data.</text>
</comment>
<dbReference type="AlphaFoldDB" id="A0ABD5SVN6"/>
<reference evidence="2 3" key="1">
    <citation type="journal article" date="2019" name="Int. J. Syst. Evol. Microbiol.">
        <title>The Global Catalogue of Microorganisms (GCM) 10K type strain sequencing project: providing services to taxonomists for standard genome sequencing and annotation.</title>
        <authorList>
            <consortium name="The Broad Institute Genomics Platform"/>
            <consortium name="The Broad Institute Genome Sequencing Center for Infectious Disease"/>
            <person name="Wu L."/>
            <person name="Ma J."/>
        </authorList>
    </citation>
    <scope>NUCLEOTIDE SEQUENCE [LARGE SCALE GENOMIC DNA]</scope>
    <source>
        <strain evidence="2 3">LMG 29247</strain>
    </source>
</reference>
<name>A0ABD5SVN6_9EURY</name>
<dbReference type="RefSeq" id="WP_273741741.1">
    <property type="nucleotide sequence ID" value="NZ_JAQIVI010000662.1"/>
</dbReference>
<dbReference type="EMBL" id="JBHSWV010000662">
    <property type="protein sequence ID" value="MFC6769028.1"/>
    <property type="molecule type" value="Genomic_DNA"/>
</dbReference>
<proteinExistence type="predicted"/>
<protein>
    <submittedName>
        <fullName evidence="2">Uncharacterized protein</fullName>
    </submittedName>
</protein>
<gene>
    <name evidence="2" type="ORF">ACFQE6_29640</name>
</gene>
<dbReference type="Proteomes" id="UP001596383">
    <property type="component" value="Unassembled WGS sequence"/>
</dbReference>
<evidence type="ECO:0000313" key="3">
    <source>
        <dbReference type="Proteomes" id="UP001596383"/>
    </source>
</evidence>
<keyword evidence="3" id="KW-1185">Reference proteome</keyword>
<organism evidence="2 3">
    <name type="scientific">Natrinema soli</name>
    <dbReference type="NCBI Taxonomy" id="1930624"/>
    <lineage>
        <taxon>Archaea</taxon>
        <taxon>Methanobacteriati</taxon>
        <taxon>Methanobacteriota</taxon>
        <taxon>Stenosarchaea group</taxon>
        <taxon>Halobacteria</taxon>
        <taxon>Halobacteriales</taxon>
        <taxon>Natrialbaceae</taxon>
        <taxon>Natrinema</taxon>
    </lineage>
</organism>
<sequence>MTRGGACCAAVRASELRLKSTRGMSERTEARRKAPRKGERPKAVSQ</sequence>
<accession>A0ABD5SVN6</accession>
<feature type="region of interest" description="Disordered" evidence="1">
    <location>
        <begin position="18"/>
        <end position="46"/>
    </location>
</feature>
<evidence type="ECO:0000313" key="2">
    <source>
        <dbReference type="EMBL" id="MFC6769028.1"/>
    </source>
</evidence>